<dbReference type="PANTHER" id="PTHR24083">
    <property type="entry name" value="NUCLEAR HORMONE RECEPTOR"/>
    <property type="match status" value="1"/>
</dbReference>
<protein>
    <recommendedName>
        <fullName evidence="12">Nuclear receptor domain-containing protein</fullName>
    </recommendedName>
</protein>
<proteinExistence type="inferred from homology"/>
<feature type="region of interest" description="Disordered" evidence="11">
    <location>
        <begin position="724"/>
        <end position="816"/>
    </location>
</feature>
<feature type="compositionally biased region" description="Basic and acidic residues" evidence="11">
    <location>
        <begin position="1629"/>
        <end position="1645"/>
    </location>
</feature>
<keyword evidence="5" id="KW-0862">Zinc</keyword>
<keyword evidence="7" id="KW-0238">DNA-binding</keyword>
<feature type="compositionally biased region" description="Low complexity" evidence="11">
    <location>
        <begin position="724"/>
        <end position="747"/>
    </location>
</feature>
<dbReference type="InterPro" id="IPR001628">
    <property type="entry name" value="Znf_hrmn_rcpt"/>
</dbReference>
<evidence type="ECO:0000256" key="8">
    <source>
        <dbReference type="ARBA" id="ARBA00023163"/>
    </source>
</evidence>
<dbReference type="PRINTS" id="PR00047">
    <property type="entry name" value="STROIDFINGER"/>
</dbReference>
<keyword evidence="9" id="KW-0675">Receptor</keyword>
<keyword evidence="4" id="KW-0863">Zinc-finger</keyword>
<evidence type="ECO:0000313" key="14">
    <source>
        <dbReference type="Proteomes" id="UP001620645"/>
    </source>
</evidence>
<dbReference type="GO" id="GO:0003677">
    <property type="term" value="F:DNA binding"/>
    <property type="evidence" value="ECO:0007669"/>
    <property type="project" value="UniProtKB-KW"/>
</dbReference>
<comment type="caution">
    <text evidence="13">The sequence shown here is derived from an EMBL/GenBank/DDBJ whole genome shotgun (WGS) entry which is preliminary data.</text>
</comment>
<evidence type="ECO:0000256" key="1">
    <source>
        <dbReference type="ARBA" id="ARBA00004123"/>
    </source>
</evidence>
<dbReference type="EMBL" id="JBICCN010000185">
    <property type="protein sequence ID" value="KAL3087148.1"/>
    <property type="molecule type" value="Genomic_DNA"/>
</dbReference>
<evidence type="ECO:0000313" key="13">
    <source>
        <dbReference type="EMBL" id="KAL3087148.1"/>
    </source>
</evidence>
<dbReference type="GO" id="GO:0008270">
    <property type="term" value="F:zinc ion binding"/>
    <property type="evidence" value="ECO:0007669"/>
    <property type="project" value="UniProtKB-KW"/>
</dbReference>
<feature type="compositionally biased region" description="Low complexity" evidence="11">
    <location>
        <begin position="1399"/>
        <end position="1408"/>
    </location>
</feature>
<feature type="region of interest" description="Disordered" evidence="11">
    <location>
        <begin position="174"/>
        <end position="198"/>
    </location>
</feature>
<evidence type="ECO:0000256" key="9">
    <source>
        <dbReference type="ARBA" id="ARBA00023170"/>
    </source>
</evidence>
<feature type="domain" description="Nuclear receptor" evidence="12">
    <location>
        <begin position="406"/>
        <end position="481"/>
    </location>
</feature>
<dbReference type="SUPFAM" id="SSF57716">
    <property type="entry name" value="Glucocorticoid receptor-like (DNA-binding domain)"/>
    <property type="match status" value="1"/>
</dbReference>
<dbReference type="Gene3D" id="3.30.50.10">
    <property type="entry name" value="Erythroid Transcription Factor GATA-1, subunit A"/>
    <property type="match status" value="1"/>
</dbReference>
<feature type="region of interest" description="Disordered" evidence="11">
    <location>
        <begin position="1595"/>
        <end position="1672"/>
    </location>
</feature>
<dbReference type="InterPro" id="IPR000536">
    <property type="entry name" value="Nucl_hrmn_rcpt_lig-bd"/>
</dbReference>
<evidence type="ECO:0000259" key="12">
    <source>
        <dbReference type="PROSITE" id="PS51030"/>
    </source>
</evidence>
<organism evidence="13 14">
    <name type="scientific">Heterodera schachtii</name>
    <name type="common">Sugarbeet cyst nematode worm</name>
    <name type="synonym">Tylenchus schachtii</name>
    <dbReference type="NCBI Taxonomy" id="97005"/>
    <lineage>
        <taxon>Eukaryota</taxon>
        <taxon>Metazoa</taxon>
        <taxon>Ecdysozoa</taxon>
        <taxon>Nematoda</taxon>
        <taxon>Chromadorea</taxon>
        <taxon>Rhabditida</taxon>
        <taxon>Tylenchina</taxon>
        <taxon>Tylenchomorpha</taxon>
        <taxon>Tylenchoidea</taxon>
        <taxon>Heteroderidae</taxon>
        <taxon>Heteroderinae</taxon>
        <taxon>Heterodera</taxon>
    </lineage>
</organism>
<feature type="compositionally biased region" description="Gly residues" evidence="11">
    <location>
        <begin position="174"/>
        <end position="193"/>
    </location>
</feature>
<evidence type="ECO:0000256" key="10">
    <source>
        <dbReference type="ARBA" id="ARBA00023242"/>
    </source>
</evidence>
<dbReference type="GO" id="GO:0005634">
    <property type="term" value="C:nucleus"/>
    <property type="evidence" value="ECO:0007669"/>
    <property type="project" value="UniProtKB-SubCell"/>
</dbReference>
<evidence type="ECO:0000256" key="7">
    <source>
        <dbReference type="ARBA" id="ARBA00023125"/>
    </source>
</evidence>
<feature type="compositionally biased region" description="Basic and acidic residues" evidence="11">
    <location>
        <begin position="1308"/>
        <end position="1318"/>
    </location>
</feature>
<feature type="compositionally biased region" description="Gly residues" evidence="11">
    <location>
        <begin position="1432"/>
        <end position="1441"/>
    </location>
</feature>
<feature type="compositionally biased region" description="Polar residues" evidence="11">
    <location>
        <begin position="1359"/>
        <end position="1373"/>
    </location>
</feature>
<feature type="region of interest" description="Disordered" evidence="11">
    <location>
        <begin position="1280"/>
        <end position="1444"/>
    </location>
</feature>
<evidence type="ECO:0000256" key="6">
    <source>
        <dbReference type="ARBA" id="ARBA00023015"/>
    </source>
</evidence>
<feature type="compositionally biased region" description="Low complexity" evidence="11">
    <location>
        <begin position="669"/>
        <end position="689"/>
    </location>
</feature>
<dbReference type="Pfam" id="PF00105">
    <property type="entry name" value="zf-C4"/>
    <property type="match status" value="1"/>
</dbReference>
<evidence type="ECO:0000256" key="11">
    <source>
        <dbReference type="SAM" id="MobiDB-lite"/>
    </source>
</evidence>
<comment type="similarity">
    <text evidence="2">Belongs to the nuclear hormone receptor family.</text>
</comment>
<dbReference type="Gene3D" id="1.10.565.10">
    <property type="entry name" value="Retinoid X Receptor"/>
    <property type="match status" value="2"/>
</dbReference>
<dbReference type="FunFam" id="3.30.50.10:FF:000015">
    <property type="entry name" value="Nuclear receptor subfamily 2, group C, member 1"/>
    <property type="match status" value="1"/>
</dbReference>
<feature type="compositionally biased region" description="Low complexity" evidence="11">
    <location>
        <begin position="767"/>
        <end position="793"/>
    </location>
</feature>
<dbReference type="InterPro" id="IPR050274">
    <property type="entry name" value="Nuclear_hormone_rcpt_NR2"/>
</dbReference>
<gene>
    <name evidence="13" type="ORF">niasHS_005387</name>
</gene>
<dbReference type="PROSITE" id="PS00031">
    <property type="entry name" value="NUCLEAR_REC_DBD_1"/>
    <property type="match status" value="1"/>
</dbReference>
<feature type="compositionally biased region" description="Low complexity" evidence="11">
    <location>
        <begin position="1515"/>
        <end position="1530"/>
    </location>
</feature>
<evidence type="ECO:0000256" key="4">
    <source>
        <dbReference type="ARBA" id="ARBA00022771"/>
    </source>
</evidence>
<accession>A0ABD2J954</accession>
<evidence type="ECO:0000256" key="2">
    <source>
        <dbReference type="ARBA" id="ARBA00005993"/>
    </source>
</evidence>
<dbReference type="SUPFAM" id="SSF48508">
    <property type="entry name" value="Nuclear receptor ligand-binding domain"/>
    <property type="match status" value="1"/>
</dbReference>
<feature type="compositionally biased region" description="Low complexity" evidence="11">
    <location>
        <begin position="804"/>
        <end position="816"/>
    </location>
</feature>
<feature type="compositionally biased region" description="Basic and acidic residues" evidence="11">
    <location>
        <begin position="1656"/>
        <end position="1672"/>
    </location>
</feature>
<keyword evidence="10" id="KW-0539">Nucleus</keyword>
<feature type="region of interest" description="Disordered" evidence="11">
    <location>
        <begin position="1504"/>
        <end position="1552"/>
    </location>
</feature>
<keyword evidence="6" id="KW-0805">Transcription regulation</keyword>
<reference evidence="13 14" key="1">
    <citation type="submission" date="2024-10" db="EMBL/GenBank/DDBJ databases">
        <authorList>
            <person name="Kim D."/>
        </authorList>
    </citation>
    <scope>NUCLEOTIDE SEQUENCE [LARGE SCALE GENOMIC DNA]</scope>
    <source>
        <strain evidence="13">Taebaek</strain>
    </source>
</reference>
<dbReference type="PROSITE" id="PS51030">
    <property type="entry name" value="NUCLEAR_REC_DBD_2"/>
    <property type="match status" value="1"/>
</dbReference>
<feature type="compositionally biased region" description="Low complexity" evidence="11">
    <location>
        <begin position="1280"/>
        <end position="1295"/>
    </location>
</feature>
<feature type="compositionally biased region" description="Polar residues" evidence="11">
    <location>
        <begin position="1383"/>
        <end position="1398"/>
    </location>
</feature>
<dbReference type="Pfam" id="PF00104">
    <property type="entry name" value="Hormone_recep"/>
    <property type="match status" value="1"/>
</dbReference>
<evidence type="ECO:0000256" key="5">
    <source>
        <dbReference type="ARBA" id="ARBA00022833"/>
    </source>
</evidence>
<dbReference type="SMART" id="SM00399">
    <property type="entry name" value="ZnF_C4"/>
    <property type="match status" value="1"/>
</dbReference>
<comment type="subcellular location">
    <subcellularLocation>
        <location evidence="1">Nucleus</location>
    </subcellularLocation>
</comment>
<keyword evidence="3" id="KW-0479">Metal-binding</keyword>
<dbReference type="Proteomes" id="UP001620645">
    <property type="component" value="Unassembled WGS sequence"/>
</dbReference>
<feature type="compositionally biased region" description="Basic and acidic residues" evidence="11">
    <location>
        <begin position="1330"/>
        <end position="1352"/>
    </location>
</feature>
<evidence type="ECO:0000256" key="3">
    <source>
        <dbReference type="ARBA" id="ARBA00022723"/>
    </source>
</evidence>
<feature type="region of interest" description="Disordered" evidence="11">
    <location>
        <begin position="860"/>
        <end position="890"/>
    </location>
</feature>
<keyword evidence="14" id="KW-1185">Reference proteome</keyword>
<dbReference type="InterPro" id="IPR013088">
    <property type="entry name" value="Znf_NHR/GATA"/>
</dbReference>
<keyword evidence="8" id="KW-0804">Transcription</keyword>
<sequence>MGEAGDTSVAIEWRHGTGERLRMPHRWLIALELGPVAIIVKTSTCCTVCRGRCSTRAGRRMTTAASAPLANAASLGNLMDHHHRHQHRATAAAAAVKSASELGNGHHRASGAVAFPRSSSTASAFMAPSGAAGAWRHAAAEAPQNGAVTATTGTKRLLSGLASLPPLLNGTGAAAGAGGGGTESRDSGAGGCGLSPATTPAAPQVAPAVFQAPPPSLNNLLSLQQQLAIAAAAQHQQQQQQKQQQQLGFSVNGTAATVTAQQLAAMNGLAASPANLVAMMQVVNNLRLHQQQQQQQQAVQRAHQQQQQQNPFVALEQLRASGAIDQKIDQKHHFMSPQHHQHHFVAKQQQPIGPFAAAGISQSAVGIGTIAAGGGTPNIKLELHKESSAGGSPTSVNGGGSTIGSGELCVVCGDKASGRHYGAISCEGCKGFFKRSIRKQIAYVCRGSKDCPVTKFHRNRCQFCRLKKCLSTGMKSESVQAERRPMNAAMMAAAAAVAASSGGTASSMPSSTDVPPTSSLSAVMASSVGRYTGGGGGGGSSRSNHLHNHHNRVQSAAAGEEFGTAGFAHSSSASAFMAPPTMVPFGHHNAFQSVNALAASLYRQQHHQQQNNANGKRCASPMGSGGGGGINELLLHQQQQAATKRRRLNTADAPATRNLRSPPRDHHNNNLLANQQNNSNTTTSSTTNSSAYNLQQGLLAFVNRHHQLQQQQIAASANALRLQQQQQQQQQQAVPSSSSSSSSASVAGGAPTQQHHQHHHHPILVDTTSSGSESGGASSETAAAAAAQPSATSRHAPLGNNKRCSSPPHSCSDDAASSSAMVDICGTTGSGTFLQHGSPSLLKPLIDSLSAAAVSRAGASPPIGPLRGSLSPPTTSQSPSPPSAVLTTGSGGGTVIGGSCSDGTGTAACGIADGPSLLAQLLKRDFAFNSHNQHQQDGAIGEQPLLGNSHHLASSAADADPLLFLELDDSPTASSRGSSTAFSVDGGAMPSSHGVGGGCGVGLSNSPPAPASLQSPVISAQNAKFELSMPPMLDHHQHQQQQQQNPQQQMNGVDFRVICESVSRLLFMSVHWVKGIHALADQHALIESTMKGKWCDLFLLGLVQRAHELNLAHMLRTVSAHLGIRCRYGQLKWERYEELCRQIALLHLFAQKTRQLKLSNMEFAYLKAIAFASADLPPRAQQPLHLVRQHSVQAVHSAQLRQLNSLACQELFEHLIQSNLVRSFRDADALKRHRRHFCRRKKATAATTTTNFDDHLLEPSASGGECCGADGGSDCCGASSTTAGTATTTNTTESRGSGGGIGSCTAGRHSEGGDKNGDECGGTEHNSNGGDERKANGGHHGGEEEHELDHDGTMALCCDTTTSPGSSASQQQCVKREDEATAVEQQRQNTGTSMKASPSLSLRQQQQRATAVAKAEDTCDEQAPDRHQHHPGGNGTGGGGELSPEDMLVAVQRHSLLLQLLPCLRWFNESALVELFFSTLLGSIPIETVIPFILNTNLPLNKLDEQRDGKNSANTDATTTTTTTTTAEATMSEQNGGANGTPENGDEQHGDRADVAVEQHQAVQPAGAGQGLPSAAVAVAANAVAELLSLNSPAGHRKEKHVKVEQSEAVDSNDDDKRDGCAVDDDYQQSDKHNYEQEKQGKQESKQYQQHQQNLRNDESDQKRRWADNTAA</sequence>
<name>A0ABD2J954_HETSC</name>
<feature type="region of interest" description="Disordered" evidence="11">
    <location>
        <begin position="603"/>
        <end position="689"/>
    </location>
</feature>
<dbReference type="InterPro" id="IPR035500">
    <property type="entry name" value="NHR-like_dom_sf"/>
</dbReference>